<dbReference type="PANTHER" id="PTHR21329">
    <property type="entry name" value="PHOSPHATIDYLINOSITOL N-ACETYLGLUCOSAMINYLTRANSFERASE SUBUNIT Q-RELATED"/>
    <property type="match status" value="1"/>
</dbReference>
<dbReference type="Pfam" id="PF05024">
    <property type="entry name" value="Gpi1"/>
    <property type="match status" value="1"/>
</dbReference>
<keyword evidence="1" id="KW-1133">Transmembrane helix</keyword>
<dbReference type="EMBL" id="CATQJA010001407">
    <property type="protein sequence ID" value="CAJ0567128.1"/>
    <property type="molecule type" value="Genomic_DNA"/>
</dbReference>
<keyword evidence="1" id="KW-0472">Membrane</keyword>
<feature type="non-terminal residue" evidence="2">
    <location>
        <position position="1"/>
    </location>
</feature>
<evidence type="ECO:0000313" key="3">
    <source>
        <dbReference type="Proteomes" id="UP001177023"/>
    </source>
</evidence>
<feature type="transmembrane region" description="Helical" evidence="1">
    <location>
        <begin position="28"/>
        <end position="48"/>
    </location>
</feature>
<evidence type="ECO:0000256" key="1">
    <source>
        <dbReference type="SAM" id="Phobius"/>
    </source>
</evidence>
<organism evidence="2 3">
    <name type="scientific">Mesorhabditis spiculigera</name>
    <dbReference type="NCBI Taxonomy" id="96644"/>
    <lineage>
        <taxon>Eukaryota</taxon>
        <taxon>Metazoa</taxon>
        <taxon>Ecdysozoa</taxon>
        <taxon>Nematoda</taxon>
        <taxon>Chromadorea</taxon>
        <taxon>Rhabditida</taxon>
        <taxon>Rhabditina</taxon>
        <taxon>Rhabditomorpha</taxon>
        <taxon>Rhabditoidea</taxon>
        <taxon>Rhabditidae</taxon>
        <taxon>Mesorhabditinae</taxon>
        <taxon>Mesorhabditis</taxon>
    </lineage>
</organism>
<evidence type="ECO:0008006" key="4">
    <source>
        <dbReference type="Google" id="ProtNLM"/>
    </source>
</evidence>
<name>A0AA36FU64_9BILA</name>
<proteinExistence type="predicted"/>
<feature type="transmembrane region" description="Helical" evidence="1">
    <location>
        <begin position="191"/>
        <end position="219"/>
    </location>
</feature>
<sequence>MNAIGGQLEKYSVTYRTIDERLRAEKGFPWVFALVLDCAIGIGVAHLLKGLDLYEIVWPFVDARIGQLDEVITWLLSNPVGLKLNEPLNTALASFFRYHIYLWHTFVRMLRVPAIWANLPLALYAGISFAAALFADLVSIFSMHIVCFYIYALRLFLLTFTSLGSLWRAFRGQKYNPLRKRVDTAHLDSRQLFLATLLFVVLLFLAPTVTVYCFVFSMLRWVVRGFQLAIERVAELQCYVHMILDRFRSE</sequence>
<dbReference type="Proteomes" id="UP001177023">
    <property type="component" value="Unassembled WGS sequence"/>
</dbReference>
<evidence type="ECO:0000313" key="2">
    <source>
        <dbReference type="EMBL" id="CAJ0567128.1"/>
    </source>
</evidence>
<feature type="transmembrane region" description="Helical" evidence="1">
    <location>
        <begin position="148"/>
        <end position="170"/>
    </location>
</feature>
<feature type="transmembrane region" description="Helical" evidence="1">
    <location>
        <begin position="119"/>
        <end position="142"/>
    </location>
</feature>
<comment type="caution">
    <text evidence="2">The sequence shown here is derived from an EMBL/GenBank/DDBJ whole genome shotgun (WGS) entry which is preliminary data.</text>
</comment>
<dbReference type="PANTHER" id="PTHR21329:SF3">
    <property type="entry name" value="PHOSPHATIDYLINOSITOL N-ACETYLGLUCOSAMINYLTRANSFERASE SUBUNIT Q"/>
    <property type="match status" value="1"/>
</dbReference>
<accession>A0AA36FU64</accession>
<dbReference type="InterPro" id="IPR007720">
    <property type="entry name" value="PigQ/GPI1"/>
</dbReference>
<keyword evidence="1" id="KW-0812">Transmembrane</keyword>
<dbReference type="GO" id="GO:0006506">
    <property type="term" value="P:GPI anchor biosynthetic process"/>
    <property type="evidence" value="ECO:0007669"/>
    <property type="project" value="InterPro"/>
</dbReference>
<dbReference type="GO" id="GO:0016020">
    <property type="term" value="C:membrane"/>
    <property type="evidence" value="ECO:0007669"/>
    <property type="project" value="InterPro"/>
</dbReference>
<protein>
    <recommendedName>
        <fullName evidence="4">Phosphatidylinositol N-acetylglucosaminyltransferase subunit Q</fullName>
    </recommendedName>
</protein>
<dbReference type="AlphaFoldDB" id="A0AA36FU64"/>
<gene>
    <name evidence="2" type="ORF">MSPICULIGERA_LOCUS5692</name>
</gene>
<dbReference type="GO" id="GO:0005783">
    <property type="term" value="C:endoplasmic reticulum"/>
    <property type="evidence" value="ECO:0007669"/>
    <property type="project" value="TreeGrafter"/>
</dbReference>
<keyword evidence="3" id="KW-1185">Reference proteome</keyword>
<reference evidence="2" key="1">
    <citation type="submission" date="2023-06" db="EMBL/GenBank/DDBJ databases">
        <authorList>
            <person name="Delattre M."/>
        </authorList>
    </citation>
    <scope>NUCLEOTIDE SEQUENCE</scope>
    <source>
        <strain evidence="2">AF72</strain>
    </source>
</reference>